<dbReference type="PANTHER" id="PTHR47027">
    <property type="entry name" value="REVERSE TRANSCRIPTASE DOMAIN-CONTAINING PROTEIN"/>
    <property type="match status" value="1"/>
</dbReference>
<keyword evidence="2" id="KW-0540">Nuclease</keyword>
<name>A0AAV4HJL0_9GAST</name>
<reference evidence="2 3" key="1">
    <citation type="journal article" date="2021" name="Elife">
        <title>Chloroplast acquisition without the gene transfer in kleptoplastic sea slugs, Plakobranchus ocellatus.</title>
        <authorList>
            <person name="Maeda T."/>
            <person name="Takahashi S."/>
            <person name="Yoshida T."/>
            <person name="Shimamura S."/>
            <person name="Takaki Y."/>
            <person name="Nagai Y."/>
            <person name="Toyoda A."/>
            <person name="Suzuki Y."/>
            <person name="Arimoto A."/>
            <person name="Ishii H."/>
            <person name="Satoh N."/>
            <person name="Nishiyama T."/>
            <person name="Hasebe M."/>
            <person name="Maruyama T."/>
            <person name="Minagawa J."/>
            <person name="Obokata J."/>
            <person name="Shigenobu S."/>
        </authorList>
    </citation>
    <scope>NUCLEOTIDE SEQUENCE [LARGE SCALE GENOMIC DNA]</scope>
</reference>
<feature type="domain" description="DUF6451" evidence="1">
    <location>
        <begin position="115"/>
        <end position="147"/>
    </location>
</feature>
<sequence length="200" mass="23171">MRNVTRDKHLCIQWTISLMLEDLDFGDDFGLLSHRHQDIQQKTKDLCETASKIGLRVYIWKTQALRTNTTNTNAITGEEKPLEQSHEFIYLGSKITADGDGIGESKARISKASQAFALLRPIWKTPNISTHTKIRIFRSNVLSVLLYGAECWRMTKSLEYRLEVFQNKFLRRILKIFWPNIISNEDLRGRTGLEPLNTIF</sequence>
<dbReference type="EMBL" id="BMAT01002063">
    <property type="protein sequence ID" value="GFR98347.1"/>
    <property type="molecule type" value="Genomic_DNA"/>
</dbReference>
<evidence type="ECO:0000313" key="2">
    <source>
        <dbReference type="EMBL" id="GFR98347.1"/>
    </source>
</evidence>
<dbReference type="PANTHER" id="PTHR47027:SF25">
    <property type="entry name" value="REVERSE TRANSCRIPTASE DOMAIN-CONTAINING PROTEIN"/>
    <property type="match status" value="1"/>
</dbReference>
<keyword evidence="2" id="KW-0378">Hydrolase</keyword>
<protein>
    <submittedName>
        <fullName evidence="2">Endonuclease-reverse transcriptase</fullName>
    </submittedName>
</protein>
<dbReference type="Pfam" id="PF20049">
    <property type="entry name" value="DUF6451"/>
    <property type="match status" value="1"/>
</dbReference>
<accession>A0AAV4HJL0</accession>
<dbReference type="GO" id="GO:0004519">
    <property type="term" value="F:endonuclease activity"/>
    <property type="evidence" value="ECO:0007669"/>
    <property type="project" value="UniProtKB-KW"/>
</dbReference>
<dbReference type="AlphaFoldDB" id="A0AAV4HJL0"/>
<organism evidence="2 3">
    <name type="scientific">Elysia marginata</name>
    <dbReference type="NCBI Taxonomy" id="1093978"/>
    <lineage>
        <taxon>Eukaryota</taxon>
        <taxon>Metazoa</taxon>
        <taxon>Spiralia</taxon>
        <taxon>Lophotrochozoa</taxon>
        <taxon>Mollusca</taxon>
        <taxon>Gastropoda</taxon>
        <taxon>Heterobranchia</taxon>
        <taxon>Euthyneura</taxon>
        <taxon>Panpulmonata</taxon>
        <taxon>Sacoglossa</taxon>
        <taxon>Placobranchoidea</taxon>
        <taxon>Plakobranchidae</taxon>
        <taxon>Elysia</taxon>
    </lineage>
</organism>
<keyword evidence="2" id="KW-0255">Endonuclease</keyword>
<gene>
    <name evidence="2" type="ORF">ElyMa_001017000</name>
</gene>
<keyword evidence="3" id="KW-1185">Reference proteome</keyword>
<dbReference type="Proteomes" id="UP000762676">
    <property type="component" value="Unassembled WGS sequence"/>
</dbReference>
<comment type="caution">
    <text evidence="2">The sequence shown here is derived from an EMBL/GenBank/DDBJ whole genome shotgun (WGS) entry which is preliminary data.</text>
</comment>
<proteinExistence type="predicted"/>
<dbReference type="InterPro" id="IPR045609">
    <property type="entry name" value="DUF6451"/>
</dbReference>
<evidence type="ECO:0000313" key="3">
    <source>
        <dbReference type="Proteomes" id="UP000762676"/>
    </source>
</evidence>
<evidence type="ECO:0000259" key="1">
    <source>
        <dbReference type="Pfam" id="PF20049"/>
    </source>
</evidence>